<reference evidence="1 2" key="1">
    <citation type="submission" date="2008-07" db="EMBL/GenBank/DDBJ databases">
        <authorList>
            <person name="Gonzalez J."/>
            <person name="Sokolova T."/>
            <person name="Ferriera S."/>
            <person name="Johnson J."/>
            <person name="Kravitz S."/>
            <person name="Beeson K."/>
            <person name="Sutton G."/>
            <person name="Rogers Y.-H."/>
            <person name="Friedman R."/>
            <person name="Frazier M."/>
            <person name="Venter J.C."/>
        </authorList>
    </citation>
    <scope>NUCLEOTIDE SEQUENCE [LARGE SCALE GENOMIC DNA]</scope>
    <source>
        <strain evidence="1 2">DSM 12653</strain>
    </source>
</reference>
<reference evidence="1 2" key="2">
    <citation type="journal article" date="2015" name="BMC Genomics">
        <title>Analysis of three genomes within the thermophilic bacterial species Caldanaerobacter subterraneus with a focus on carbon monoxide dehydrogenase evolution and hydrolase diversity.</title>
        <authorList>
            <person name="Sant'Anna F.H."/>
            <person name="Lebedinsky A.V."/>
            <person name="Sokolova T.G."/>
            <person name="Robb F.T."/>
            <person name="Gonzalez J.M."/>
        </authorList>
    </citation>
    <scope>NUCLEOTIDE SEQUENCE [LARGE SCALE GENOMIC DNA]</scope>
    <source>
        <strain evidence="1 2">DSM 12653</strain>
    </source>
</reference>
<reference evidence="2" key="3">
    <citation type="submission" date="2015-02" db="EMBL/GenBank/DDBJ databases">
        <title>Genome analysis of three genomes within the thermophilic hydrogenogenic bacterial species Caldanaerobacter subterraneus.</title>
        <authorList>
            <person name="Sant'Anna F.H."/>
            <person name="Lebedinsky A."/>
            <person name="Sokolova T."/>
            <person name="Robb F.T."/>
            <person name="Gonzalez J.M."/>
        </authorList>
    </citation>
    <scope>NUCLEOTIDE SEQUENCE [LARGE SCALE GENOMIC DNA]</scope>
    <source>
        <strain evidence="2">DSM 12653</strain>
    </source>
</reference>
<comment type="caution">
    <text evidence="1">The sequence shown here is derived from an EMBL/GenBank/DDBJ whole genome shotgun (WGS) entry which is preliminary data.</text>
</comment>
<evidence type="ECO:0000313" key="1">
    <source>
        <dbReference type="EMBL" id="KKC29840.1"/>
    </source>
</evidence>
<dbReference type="RefSeq" id="WP_009609539.1">
    <property type="nucleotide sequence ID" value="NZ_ABXP02000066.1"/>
</dbReference>
<dbReference type="EMBL" id="ABXP02000066">
    <property type="protein sequence ID" value="KKC29840.1"/>
    <property type="molecule type" value="Genomic_DNA"/>
</dbReference>
<organism evidence="1 2">
    <name type="scientific">Caldanaerobacter subterraneus subsp. pacificus DSM 12653</name>
    <dbReference type="NCBI Taxonomy" id="391606"/>
    <lineage>
        <taxon>Bacteria</taxon>
        <taxon>Bacillati</taxon>
        <taxon>Bacillota</taxon>
        <taxon>Clostridia</taxon>
        <taxon>Thermoanaerobacterales</taxon>
        <taxon>Thermoanaerobacteraceae</taxon>
        <taxon>Caldanaerobacter</taxon>
    </lineage>
</organism>
<evidence type="ECO:0000313" key="2">
    <source>
        <dbReference type="Proteomes" id="UP000010146"/>
    </source>
</evidence>
<sequence length="235" mass="27431">MKFVGFLKPVKREWLDMTADELIRGNLTPKEIKEHLKNHVSNFYKSAVTTRKAVSVLLKTWVEVDEEKKFIRDLALALYERAKDEEKIALHFGLLILNFPIFNDIIYFIGKSLYLDEKFRLENIRKKIFEKWGERQTILYSINNILFSLKEWGLIINEKNGVYTTGRKINISDSSIKCFLILCYLKASNRSYLDFNEIGNLYSLFPFEFDLNLNEITSSRILSINKIGANIVIGA</sequence>
<gene>
    <name evidence="1" type="ORF">CDSM653_01069</name>
</gene>
<accession>B7R5W1</accession>
<proteinExistence type="predicted"/>
<dbReference type="Proteomes" id="UP000010146">
    <property type="component" value="Unassembled WGS sequence"/>
</dbReference>
<name>B7R5W1_9THEO</name>
<protein>
    <submittedName>
        <fullName evidence="1">Uncharacterized protein</fullName>
    </submittedName>
</protein>
<dbReference type="AlphaFoldDB" id="B7R5W1"/>